<proteinExistence type="inferred from homology"/>
<dbReference type="GO" id="GO:0003723">
    <property type="term" value="F:RNA binding"/>
    <property type="evidence" value="ECO:0007669"/>
    <property type="project" value="InterPro"/>
</dbReference>
<evidence type="ECO:0000256" key="2">
    <source>
        <dbReference type="ARBA" id="ARBA00022679"/>
    </source>
</evidence>
<evidence type="ECO:0000256" key="9">
    <source>
        <dbReference type="ARBA" id="ARBA00048173"/>
    </source>
</evidence>
<dbReference type="EC" id="2.7.7.49" evidence="1"/>
<evidence type="ECO:0000313" key="13">
    <source>
        <dbReference type="Proteomes" id="UP000219281"/>
    </source>
</evidence>
<evidence type="ECO:0000256" key="6">
    <source>
        <dbReference type="ARBA" id="ARBA00022918"/>
    </source>
</evidence>
<keyword evidence="13" id="KW-1185">Reference proteome</keyword>
<protein>
    <recommendedName>
        <fullName evidence="1">RNA-directed DNA polymerase</fullName>
        <ecNumber evidence="1">2.7.7.49</ecNumber>
    </recommendedName>
</protein>
<dbReference type="EMBL" id="OCMT01000001">
    <property type="protein sequence ID" value="SOD13356.1"/>
    <property type="molecule type" value="Genomic_DNA"/>
</dbReference>
<dbReference type="InterPro" id="IPR000477">
    <property type="entry name" value="RT_dom"/>
</dbReference>
<comment type="similarity">
    <text evidence="8">Belongs to the bacterial reverse transcriptase family.</text>
</comment>
<evidence type="ECO:0000256" key="8">
    <source>
        <dbReference type="ARBA" id="ARBA00034120"/>
    </source>
</evidence>
<evidence type="ECO:0000256" key="7">
    <source>
        <dbReference type="ARBA" id="ARBA00023118"/>
    </source>
</evidence>
<dbReference type="OrthoDB" id="9780724at2"/>
<comment type="catalytic activity">
    <reaction evidence="9">
        <text>DNA(n) + a 2'-deoxyribonucleoside 5'-triphosphate = DNA(n+1) + diphosphate</text>
        <dbReference type="Rhea" id="RHEA:22508"/>
        <dbReference type="Rhea" id="RHEA-COMP:17339"/>
        <dbReference type="Rhea" id="RHEA-COMP:17340"/>
        <dbReference type="ChEBI" id="CHEBI:33019"/>
        <dbReference type="ChEBI" id="CHEBI:61560"/>
        <dbReference type="ChEBI" id="CHEBI:173112"/>
        <dbReference type="EC" id="2.7.7.49"/>
    </reaction>
</comment>
<reference evidence="13" key="1">
    <citation type="submission" date="2017-09" db="EMBL/GenBank/DDBJ databases">
        <authorList>
            <person name="Varghese N."/>
            <person name="Submissions S."/>
        </authorList>
    </citation>
    <scope>NUCLEOTIDE SEQUENCE [LARGE SCALE GENOMIC DNA]</scope>
    <source>
        <strain evidence="13">CGMCC 1.12803</strain>
    </source>
</reference>
<accession>A0A285ZUP4</accession>
<evidence type="ECO:0000259" key="11">
    <source>
        <dbReference type="PROSITE" id="PS50878"/>
    </source>
</evidence>
<dbReference type="SUPFAM" id="SSF56672">
    <property type="entry name" value="DNA/RNA polymerases"/>
    <property type="match status" value="1"/>
</dbReference>
<evidence type="ECO:0000256" key="1">
    <source>
        <dbReference type="ARBA" id="ARBA00012493"/>
    </source>
</evidence>
<dbReference type="InterPro" id="IPR043502">
    <property type="entry name" value="DNA/RNA_pol_sf"/>
</dbReference>
<organism evidence="12 13">
    <name type="scientific">Pedobacter xixiisoli</name>
    <dbReference type="NCBI Taxonomy" id="1476464"/>
    <lineage>
        <taxon>Bacteria</taxon>
        <taxon>Pseudomonadati</taxon>
        <taxon>Bacteroidota</taxon>
        <taxon>Sphingobacteriia</taxon>
        <taxon>Sphingobacteriales</taxon>
        <taxon>Sphingobacteriaceae</taxon>
        <taxon>Pedobacter</taxon>
    </lineage>
</organism>
<dbReference type="CDD" id="cd03487">
    <property type="entry name" value="RT_Bac_retron_II"/>
    <property type="match status" value="1"/>
</dbReference>
<feature type="domain" description="Reverse transcriptase" evidence="11">
    <location>
        <begin position="161"/>
        <end position="393"/>
    </location>
</feature>
<keyword evidence="3" id="KW-0548">Nucleotidyltransferase</keyword>
<dbReference type="PROSITE" id="PS50878">
    <property type="entry name" value="RT_POL"/>
    <property type="match status" value="1"/>
</dbReference>
<dbReference type="GO" id="GO:0046872">
    <property type="term" value="F:metal ion binding"/>
    <property type="evidence" value="ECO:0007669"/>
    <property type="project" value="UniProtKB-KW"/>
</dbReference>
<feature type="region of interest" description="Disordered" evidence="10">
    <location>
        <begin position="85"/>
        <end position="106"/>
    </location>
</feature>
<evidence type="ECO:0000256" key="3">
    <source>
        <dbReference type="ARBA" id="ARBA00022695"/>
    </source>
</evidence>
<dbReference type="AlphaFoldDB" id="A0A285ZUP4"/>
<dbReference type="PRINTS" id="PR00866">
    <property type="entry name" value="RNADNAPOLMS"/>
</dbReference>
<keyword evidence="6 12" id="KW-0695">RNA-directed DNA polymerase</keyword>
<keyword evidence="5" id="KW-0460">Magnesium</keyword>
<dbReference type="PANTHER" id="PTHR34047:SF7">
    <property type="entry name" value="RNA-DIRECTED DNA POLYMERASE"/>
    <property type="match status" value="1"/>
</dbReference>
<dbReference type="Proteomes" id="UP000219281">
    <property type="component" value="Unassembled WGS sequence"/>
</dbReference>
<gene>
    <name evidence="12" type="ORF">SAMN06297358_1183</name>
</gene>
<dbReference type="GO" id="GO:0003964">
    <property type="term" value="F:RNA-directed DNA polymerase activity"/>
    <property type="evidence" value="ECO:0007669"/>
    <property type="project" value="UniProtKB-KW"/>
</dbReference>
<dbReference type="GO" id="GO:0051607">
    <property type="term" value="P:defense response to virus"/>
    <property type="evidence" value="ECO:0007669"/>
    <property type="project" value="UniProtKB-KW"/>
</dbReference>
<sequence>MSEKLSRQQIYDRIRATSKDSYVLEEMQRLGFWESSDTPSLSEVLIKREVAANQELNNLLAQDRKYQNQEAMLKEMRKARMKLAKEKREQTKQKNKQKKDDKAEAWKDTQQQQIVYLGEGVSGGLNEIESAIESLQRFNLPVFENLSDFASALGTDLSALRYLLYQRKVSRINHYHAFQIPKKSGGKRTITAPKQKLKRLQLWVLENVLNRIQINHHVHGFIKERSIVSNARPHLQKDIVINVDLKDFFPSISYKRVKGFFHKLGYSEQLSTIFALICTYAETEKVEMDGVNYYVQKGNRFLPQGSPASPAISNLIAYKLDKKIQGLAAKFNFTYTRYADDLTFSTSKENEKNIASLLFFLKKIIEVEGFAIHPAKTHIMRKGNLQKVTGIVVNQKLNVQRVQLRKFRALLHQIEKEGWKDQKWGNAKYLINAIEGYINFVKMVNESKAMVFKAQLTSILAKHGHPPVEQAVVEEESKIIAEEKATEVKIETPLKTDTEAKQYDWWNVL</sequence>
<dbReference type="RefSeq" id="WP_097129709.1">
    <property type="nucleotide sequence ID" value="NZ_OCMT01000001.1"/>
</dbReference>
<evidence type="ECO:0000256" key="5">
    <source>
        <dbReference type="ARBA" id="ARBA00022842"/>
    </source>
</evidence>
<evidence type="ECO:0000256" key="10">
    <source>
        <dbReference type="SAM" id="MobiDB-lite"/>
    </source>
</evidence>
<name>A0A285ZUP4_9SPHI</name>
<dbReference type="InterPro" id="IPR000123">
    <property type="entry name" value="Reverse_transcriptase_msDNA"/>
</dbReference>
<dbReference type="InterPro" id="IPR051083">
    <property type="entry name" value="GrpII_Intron_Splice-Mob/Def"/>
</dbReference>
<dbReference type="Pfam" id="PF00078">
    <property type="entry name" value="RVT_1"/>
    <property type="match status" value="1"/>
</dbReference>
<keyword evidence="2" id="KW-0808">Transferase</keyword>
<evidence type="ECO:0000256" key="4">
    <source>
        <dbReference type="ARBA" id="ARBA00022723"/>
    </source>
</evidence>
<keyword evidence="4" id="KW-0479">Metal-binding</keyword>
<keyword evidence="7" id="KW-0051">Antiviral defense</keyword>
<dbReference type="PANTHER" id="PTHR34047">
    <property type="entry name" value="NUCLEAR INTRON MATURASE 1, MITOCHONDRIAL-RELATED"/>
    <property type="match status" value="1"/>
</dbReference>
<evidence type="ECO:0000313" key="12">
    <source>
        <dbReference type="EMBL" id="SOD13356.1"/>
    </source>
</evidence>